<comment type="caution">
    <text evidence="10">The sequence shown here is derived from an EMBL/GenBank/DDBJ whole genome shotgun (WGS) entry which is preliminary data.</text>
</comment>
<sequence>MRLQVGPSGPVRIVVSTLAEAEFLLPDLVDLRRSGRPVNVLYGLPLPRSAVPRLSMLSHVLGPRSISVLVDDPAQVPLVQTLTAQAFDAPSVFIKIDMGGRRAGVTVEGERLAELVAALEAAKGIVLAGLYSHAGHSYAGRRRGDALRMLGEEIGALARGADRVRDGSFGDDAEMGLVLSVGASPTALAARGWADDVNDAHDDAETAAEKSTLGKLVSSLESRNLSIELHAGVYPLLDLQQLSARSIHPCSLSWPDLALTILADVHAIYPSRGAQTTTEALIGAGSLALGREPCIGYPGWGIVASEQAGGGELSDFRGWMVGRVSQEHGVLYNTIVSIFFIPFVLFAPPLSILSRRFGPARALPVMTALFGTVTLITASARSFGPVLALRWLLGMSEAAFYPVAIYYLTTFYRRAELARRLAILSASVGVANGFSGLLAFALFRLPAGPLSFSWRYLFLVEGAASVVLAVVALLVLPGSAAEARFLNETERALALRRIRLDSSSEDAAHQPRKLSDALRILTHPTSLAFLAIEICVGVPLQAVALFMPQIIQRLGYSTVQTNLLTVAPNATGSVALLLLAFASDASSLRFPLVVLAFSLTLTGFVVYAAIDDVAESLRLAYAATFIMCWGSVAPSVLLSTWYNNNVADDGRRLVLTSVGVPLANLMGLVSANVFRERDAPKYTPALVTTACFGGAGALISACLGLYMVFDNRRRDRRDGVKLRARHVPTQRLRDGPSVREFRWFL</sequence>
<accession>A0A8H4VES9</accession>
<comment type="subcellular location">
    <subcellularLocation>
        <location evidence="1">Membrane</location>
        <topology evidence="1">Multi-pass membrane protein</topology>
    </subcellularLocation>
</comment>
<dbReference type="SUPFAM" id="SSF103473">
    <property type="entry name" value="MFS general substrate transporter"/>
    <property type="match status" value="1"/>
</dbReference>
<name>A0A8H4VES9_9HYPO</name>
<feature type="transmembrane region" description="Helical" evidence="8">
    <location>
        <begin position="421"/>
        <end position="443"/>
    </location>
</feature>
<feature type="transmembrane region" description="Helical" evidence="8">
    <location>
        <begin position="590"/>
        <end position="610"/>
    </location>
</feature>
<dbReference type="InterPro" id="IPR020846">
    <property type="entry name" value="MFS_dom"/>
</dbReference>
<feature type="transmembrane region" description="Helical" evidence="8">
    <location>
        <begin position="389"/>
        <end position="409"/>
    </location>
</feature>
<evidence type="ECO:0000256" key="4">
    <source>
        <dbReference type="ARBA" id="ARBA00022692"/>
    </source>
</evidence>
<dbReference type="GO" id="GO:0022857">
    <property type="term" value="F:transmembrane transporter activity"/>
    <property type="evidence" value="ECO:0007669"/>
    <property type="project" value="InterPro"/>
</dbReference>
<evidence type="ECO:0000313" key="11">
    <source>
        <dbReference type="Proteomes" id="UP000562929"/>
    </source>
</evidence>
<comment type="similarity">
    <text evidence="2">Belongs to the DSD1 family.</text>
</comment>
<feature type="domain" description="Major facilitator superfamily (MFS) profile" evidence="9">
    <location>
        <begin position="278"/>
        <end position="712"/>
    </location>
</feature>
<dbReference type="SMART" id="SM01119">
    <property type="entry name" value="D-ser_dehydrat"/>
    <property type="match status" value="1"/>
</dbReference>
<dbReference type="InterPro" id="IPR036259">
    <property type="entry name" value="MFS_trans_sf"/>
</dbReference>
<dbReference type="InterPro" id="IPR011701">
    <property type="entry name" value="MFS"/>
</dbReference>
<evidence type="ECO:0000256" key="6">
    <source>
        <dbReference type="ARBA" id="ARBA00023136"/>
    </source>
</evidence>
<evidence type="ECO:0000256" key="7">
    <source>
        <dbReference type="ARBA" id="ARBA00023239"/>
    </source>
</evidence>
<evidence type="ECO:0000313" key="10">
    <source>
        <dbReference type="EMBL" id="KAF4591358.1"/>
    </source>
</evidence>
<evidence type="ECO:0000256" key="1">
    <source>
        <dbReference type="ARBA" id="ARBA00004141"/>
    </source>
</evidence>
<evidence type="ECO:0000259" key="9">
    <source>
        <dbReference type="PROSITE" id="PS50850"/>
    </source>
</evidence>
<gene>
    <name evidence="10" type="ORF">GQ602_001657</name>
</gene>
<feature type="transmembrane region" description="Helical" evidence="8">
    <location>
        <begin position="527"/>
        <end position="551"/>
    </location>
</feature>
<dbReference type="PANTHER" id="PTHR43791:SF50">
    <property type="entry name" value="TRANSPORTER, PUTATIVE (AFU_ORTHOLOGUE AFUA_2G00840)-RELATED"/>
    <property type="match status" value="1"/>
</dbReference>
<evidence type="ECO:0000256" key="8">
    <source>
        <dbReference type="SAM" id="Phobius"/>
    </source>
</evidence>
<keyword evidence="7" id="KW-0456">Lyase</keyword>
<keyword evidence="11" id="KW-1185">Reference proteome</keyword>
<dbReference type="InterPro" id="IPR001608">
    <property type="entry name" value="Ala_racemase_N"/>
</dbReference>
<dbReference type="Gene3D" id="1.20.1720.10">
    <property type="entry name" value="Multidrug resistance protein D"/>
    <property type="match status" value="1"/>
</dbReference>
<evidence type="ECO:0000256" key="2">
    <source>
        <dbReference type="ARBA" id="ARBA00005323"/>
    </source>
</evidence>
<dbReference type="GO" id="GO:0016020">
    <property type="term" value="C:membrane"/>
    <property type="evidence" value="ECO:0007669"/>
    <property type="project" value="UniProtKB-SubCell"/>
</dbReference>
<feature type="transmembrane region" description="Helical" evidence="8">
    <location>
        <begin position="362"/>
        <end position="383"/>
    </location>
</feature>
<dbReference type="GO" id="GO:0016829">
    <property type="term" value="F:lyase activity"/>
    <property type="evidence" value="ECO:0007669"/>
    <property type="project" value="UniProtKB-KW"/>
</dbReference>
<dbReference type="Pfam" id="PF07690">
    <property type="entry name" value="MFS_1"/>
    <property type="match status" value="1"/>
</dbReference>
<reference evidence="10 11" key="1">
    <citation type="journal article" date="2020" name="G3 (Bethesda)">
        <title>Genetic Underpinnings of Host Manipulation by Ophiocordyceps as Revealed by Comparative Transcriptomics.</title>
        <authorList>
            <person name="Will I."/>
            <person name="Das B."/>
            <person name="Trinh T."/>
            <person name="Brachmann A."/>
            <person name="Ohm R.A."/>
            <person name="de Bekker C."/>
        </authorList>
    </citation>
    <scope>NUCLEOTIDE SEQUENCE [LARGE SCALE GENOMIC DNA]</scope>
    <source>
        <strain evidence="10 11">EC05</strain>
    </source>
</reference>
<evidence type="ECO:0000256" key="5">
    <source>
        <dbReference type="ARBA" id="ARBA00022989"/>
    </source>
</evidence>
<dbReference type="AlphaFoldDB" id="A0A8H4VES9"/>
<organism evidence="10 11">
    <name type="scientific">Ophiocordyceps camponoti-floridani</name>
    <dbReference type="NCBI Taxonomy" id="2030778"/>
    <lineage>
        <taxon>Eukaryota</taxon>
        <taxon>Fungi</taxon>
        <taxon>Dikarya</taxon>
        <taxon>Ascomycota</taxon>
        <taxon>Pezizomycotina</taxon>
        <taxon>Sordariomycetes</taxon>
        <taxon>Hypocreomycetidae</taxon>
        <taxon>Hypocreales</taxon>
        <taxon>Ophiocordycipitaceae</taxon>
        <taxon>Ophiocordyceps</taxon>
    </lineage>
</organism>
<feature type="transmembrane region" description="Helical" evidence="8">
    <location>
        <begin position="563"/>
        <end position="583"/>
    </location>
</feature>
<keyword evidence="5 8" id="KW-1133">Transmembrane helix</keyword>
<dbReference type="InterPro" id="IPR029066">
    <property type="entry name" value="PLP-binding_barrel"/>
</dbReference>
<feature type="transmembrane region" description="Helical" evidence="8">
    <location>
        <begin position="653"/>
        <end position="674"/>
    </location>
</feature>
<protein>
    <submittedName>
        <fullName evidence="10">MFS transporter</fullName>
    </submittedName>
</protein>
<feature type="transmembrane region" description="Helical" evidence="8">
    <location>
        <begin position="330"/>
        <end position="350"/>
    </location>
</feature>
<dbReference type="PANTHER" id="PTHR43791">
    <property type="entry name" value="PERMEASE-RELATED"/>
    <property type="match status" value="1"/>
</dbReference>
<dbReference type="Proteomes" id="UP000562929">
    <property type="component" value="Unassembled WGS sequence"/>
</dbReference>
<feature type="transmembrane region" description="Helical" evidence="8">
    <location>
        <begin position="686"/>
        <end position="709"/>
    </location>
</feature>
<dbReference type="EMBL" id="JAACLJ010000002">
    <property type="protein sequence ID" value="KAF4591358.1"/>
    <property type="molecule type" value="Genomic_DNA"/>
</dbReference>
<dbReference type="InterPro" id="IPR042208">
    <property type="entry name" value="D-ser_dehydrat-like_sf"/>
</dbReference>
<dbReference type="Gene3D" id="3.20.20.10">
    <property type="entry name" value="Alanine racemase"/>
    <property type="match status" value="1"/>
</dbReference>
<dbReference type="Gene3D" id="2.40.37.20">
    <property type="entry name" value="D-serine dehydratase-like domain"/>
    <property type="match status" value="1"/>
</dbReference>
<keyword evidence="4 8" id="KW-0812">Transmembrane</keyword>
<evidence type="ECO:0000256" key="3">
    <source>
        <dbReference type="ARBA" id="ARBA00022448"/>
    </source>
</evidence>
<feature type="transmembrane region" description="Helical" evidence="8">
    <location>
        <begin position="622"/>
        <end position="641"/>
    </location>
</feature>
<dbReference type="SUPFAM" id="SSF51419">
    <property type="entry name" value="PLP-binding barrel"/>
    <property type="match status" value="1"/>
</dbReference>
<keyword evidence="3" id="KW-0813">Transport</keyword>
<dbReference type="Pfam" id="PF01168">
    <property type="entry name" value="Ala_racemase_N"/>
    <property type="match status" value="1"/>
</dbReference>
<proteinExistence type="inferred from homology"/>
<keyword evidence="6 8" id="KW-0472">Membrane</keyword>
<feature type="transmembrane region" description="Helical" evidence="8">
    <location>
        <begin position="455"/>
        <end position="476"/>
    </location>
</feature>
<dbReference type="FunFam" id="1.20.1250.20:FF:000013">
    <property type="entry name" value="MFS general substrate transporter"/>
    <property type="match status" value="1"/>
</dbReference>
<dbReference type="PROSITE" id="PS50850">
    <property type="entry name" value="MFS"/>
    <property type="match status" value="1"/>
</dbReference>
<dbReference type="InterPro" id="IPR026956">
    <property type="entry name" value="D-ser_dehydrat-like_dom"/>
</dbReference>
<dbReference type="OrthoDB" id="2985014at2759"/>